<dbReference type="InterPro" id="IPR017795">
    <property type="entry name" value="ABBA_NscD-like"/>
</dbReference>
<keyword evidence="2" id="KW-0808">Transferase</keyword>
<dbReference type="Proteomes" id="UP000593566">
    <property type="component" value="Unassembled WGS sequence"/>
</dbReference>
<dbReference type="PANTHER" id="PTHR40627:SF4">
    <property type="entry name" value="PRENYLTRANSFERASE ASQH1-RELATED"/>
    <property type="match status" value="1"/>
</dbReference>
<evidence type="ECO:0000313" key="3">
    <source>
        <dbReference type="EMBL" id="KAF6229216.1"/>
    </source>
</evidence>
<gene>
    <name evidence="3" type="ORF">HO133_007332</name>
</gene>
<evidence type="ECO:0000256" key="1">
    <source>
        <dbReference type="ARBA" id="ARBA00010209"/>
    </source>
</evidence>
<dbReference type="EMBL" id="JACCJB010000003">
    <property type="protein sequence ID" value="KAF6229216.1"/>
    <property type="molecule type" value="Genomic_DNA"/>
</dbReference>
<organism evidence="3 4">
    <name type="scientific">Letharia lupina</name>
    <dbReference type="NCBI Taxonomy" id="560253"/>
    <lineage>
        <taxon>Eukaryota</taxon>
        <taxon>Fungi</taxon>
        <taxon>Dikarya</taxon>
        <taxon>Ascomycota</taxon>
        <taxon>Pezizomycotina</taxon>
        <taxon>Lecanoromycetes</taxon>
        <taxon>OSLEUM clade</taxon>
        <taxon>Lecanoromycetidae</taxon>
        <taxon>Lecanorales</taxon>
        <taxon>Lecanorineae</taxon>
        <taxon>Parmeliaceae</taxon>
        <taxon>Letharia</taxon>
    </lineage>
</organism>
<dbReference type="PANTHER" id="PTHR40627">
    <property type="entry name" value="INDOLE PRENYLTRANSFERASE TDIB-RELATED"/>
    <property type="match status" value="1"/>
</dbReference>
<evidence type="ECO:0000256" key="2">
    <source>
        <dbReference type="ARBA" id="ARBA00022679"/>
    </source>
</evidence>
<evidence type="ECO:0000313" key="4">
    <source>
        <dbReference type="Proteomes" id="UP000593566"/>
    </source>
</evidence>
<dbReference type="GO" id="GO:0009820">
    <property type="term" value="P:alkaloid metabolic process"/>
    <property type="evidence" value="ECO:0007669"/>
    <property type="project" value="InterPro"/>
</dbReference>
<keyword evidence="4" id="KW-1185">Reference proteome</keyword>
<dbReference type="RefSeq" id="XP_037156858.1">
    <property type="nucleotide sequence ID" value="XM_037298223.1"/>
</dbReference>
<dbReference type="GeneID" id="59335731"/>
<protein>
    <submittedName>
        <fullName evidence="3">Uncharacterized protein</fullName>
    </submittedName>
</protein>
<accession>A0A8H6KYN5</accession>
<name>A0A8H6KYN5_9LECA</name>
<proteinExistence type="inferred from homology"/>
<dbReference type="AlphaFoldDB" id="A0A8H6KYN5"/>
<reference evidence="3 4" key="1">
    <citation type="journal article" date="2020" name="Genomics">
        <title>Complete, high-quality genomes from long-read metagenomic sequencing of two wolf lichen thalli reveals enigmatic genome architecture.</title>
        <authorList>
            <person name="McKenzie S.K."/>
            <person name="Walston R.F."/>
            <person name="Allen J.L."/>
        </authorList>
    </citation>
    <scope>NUCLEOTIDE SEQUENCE [LARGE SCALE GENOMIC DNA]</scope>
    <source>
        <strain evidence="3">WasteWater1</strain>
    </source>
</reference>
<sequence length="200" mass="22694">MSYLSTFEGQEDAPLAWLLSNDCVADTPGMRLKVYILSEADSLTKLNEMFNLGGRLKDAHITASFEGIRELWYHLFGLSGSDLTANDKVYVDKMKCVFVYEMRSTHGSEPDLDVKLHIPMWQLDKSDGQLSEVMASWFESHGHPDLAARYKSDLNKAFPKHGITENMGVGTHTWMSITHTPKTGLYMTMYLSPKLPEVYY</sequence>
<comment type="caution">
    <text evidence="3">The sequence shown here is derived from an EMBL/GenBank/DDBJ whole genome shotgun (WGS) entry which is preliminary data.</text>
</comment>
<dbReference type="GO" id="GO:0016765">
    <property type="term" value="F:transferase activity, transferring alkyl or aryl (other than methyl) groups"/>
    <property type="evidence" value="ECO:0007669"/>
    <property type="project" value="InterPro"/>
</dbReference>
<comment type="similarity">
    <text evidence="1">Belongs to the tryptophan dimethylallyltransferase family.</text>
</comment>
<dbReference type="Pfam" id="PF11991">
    <property type="entry name" value="Trp_DMAT"/>
    <property type="match status" value="1"/>
</dbReference>